<protein>
    <submittedName>
        <fullName evidence="1">Uncharacterized protein</fullName>
    </submittedName>
</protein>
<sequence>MSFKVEIHATGIPIECTGSSWLGGPDAVDQNFEYSPQFSDDSTILVVNKPEFSTNPILIPEGVEIQRPDAVDEEIKILPMVLQKPDGGR</sequence>
<comment type="caution">
    <text evidence="1">The sequence shown here is derived from an EMBL/GenBank/DDBJ whole genome shotgun (WGS) entry which is preliminary data.</text>
</comment>
<dbReference type="EMBL" id="BAABUK010000015">
    <property type="protein sequence ID" value="GAA5813013.1"/>
    <property type="molecule type" value="Genomic_DNA"/>
</dbReference>
<evidence type="ECO:0000313" key="2">
    <source>
        <dbReference type="Proteomes" id="UP001473302"/>
    </source>
</evidence>
<dbReference type="Proteomes" id="UP001473302">
    <property type="component" value="Unassembled WGS sequence"/>
</dbReference>
<accession>A0ABP9Z1N9</accession>
<keyword evidence="2" id="KW-1185">Reference proteome</keyword>
<proteinExistence type="predicted"/>
<name>A0ABP9Z1N9_9FUNG</name>
<gene>
    <name evidence="1" type="ORF">MFLAVUS_006479</name>
</gene>
<evidence type="ECO:0000313" key="1">
    <source>
        <dbReference type="EMBL" id="GAA5813013.1"/>
    </source>
</evidence>
<reference evidence="1 2" key="1">
    <citation type="submission" date="2024-04" db="EMBL/GenBank/DDBJ databases">
        <title>genome sequences of Mucor flavus KT1a and Helicostylum pulchrum KT1b strains isolated from the surface of a dry-aged beef.</title>
        <authorList>
            <person name="Toyotome T."/>
            <person name="Hosono M."/>
            <person name="Torimaru M."/>
            <person name="Fukuda K."/>
            <person name="Mikami N."/>
        </authorList>
    </citation>
    <scope>NUCLEOTIDE SEQUENCE [LARGE SCALE GENOMIC DNA]</scope>
    <source>
        <strain evidence="1 2">KT1a</strain>
    </source>
</reference>
<organism evidence="1 2">
    <name type="scientific">Mucor flavus</name>
    <dbReference type="NCBI Taxonomy" id="439312"/>
    <lineage>
        <taxon>Eukaryota</taxon>
        <taxon>Fungi</taxon>
        <taxon>Fungi incertae sedis</taxon>
        <taxon>Mucoromycota</taxon>
        <taxon>Mucoromycotina</taxon>
        <taxon>Mucoromycetes</taxon>
        <taxon>Mucorales</taxon>
        <taxon>Mucorineae</taxon>
        <taxon>Mucoraceae</taxon>
        <taxon>Mucor</taxon>
    </lineage>
</organism>